<evidence type="ECO:0000256" key="3">
    <source>
        <dbReference type="SAM" id="SignalP"/>
    </source>
</evidence>
<evidence type="ECO:0000256" key="2">
    <source>
        <dbReference type="ARBA" id="ARBA00023157"/>
    </source>
</evidence>
<accession>I3SQ03</accession>
<keyword evidence="3" id="KW-0732">Signal</keyword>
<dbReference type="Pfam" id="PF01190">
    <property type="entry name" value="Pollen_Ole_e_1"/>
    <property type="match status" value="1"/>
</dbReference>
<organism evidence="4">
    <name type="scientific">Lotus japonicus</name>
    <name type="common">Lotus corniculatus var. japonicus</name>
    <dbReference type="NCBI Taxonomy" id="34305"/>
    <lineage>
        <taxon>Eukaryota</taxon>
        <taxon>Viridiplantae</taxon>
        <taxon>Streptophyta</taxon>
        <taxon>Embryophyta</taxon>
        <taxon>Tracheophyta</taxon>
        <taxon>Spermatophyta</taxon>
        <taxon>Magnoliopsida</taxon>
        <taxon>eudicotyledons</taxon>
        <taxon>Gunneridae</taxon>
        <taxon>Pentapetalae</taxon>
        <taxon>rosids</taxon>
        <taxon>fabids</taxon>
        <taxon>Fabales</taxon>
        <taxon>Fabaceae</taxon>
        <taxon>Papilionoideae</taxon>
        <taxon>50 kb inversion clade</taxon>
        <taxon>NPAAA clade</taxon>
        <taxon>Hologalegina</taxon>
        <taxon>robinioid clade</taxon>
        <taxon>Loteae</taxon>
        <taxon>Lotus</taxon>
    </lineage>
</organism>
<dbReference type="KEGG" id="lja:130745896"/>
<evidence type="ECO:0000313" key="4">
    <source>
        <dbReference type="EMBL" id="AFK42345.1"/>
    </source>
</evidence>
<name>I3SQ03_LOTJA</name>
<dbReference type="AlphaFoldDB" id="I3SQ03"/>
<reference evidence="4" key="1">
    <citation type="submission" date="2012-05" db="EMBL/GenBank/DDBJ databases">
        <authorList>
            <person name="Krishnakumar V."/>
            <person name="Cheung F."/>
            <person name="Xiao Y."/>
            <person name="Chan A."/>
            <person name="Moskal W.A."/>
            <person name="Town C.D."/>
        </authorList>
    </citation>
    <scope>NUCLEOTIDE SEQUENCE</scope>
</reference>
<feature type="chain" id="PRO_5003678938" evidence="3">
    <location>
        <begin position="23"/>
        <end position="164"/>
    </location>
</feature>
<dbReference type="EMBL" id="BT142551">
    <property type="protein sequence ID" value="AFK42345.1"/>
    <property type="molecule type" value="mRNA"/>
</dbReference>
<dbReference type="InterPro" id="IPR006041">
    <property type="entry name" value="Pollen_Ole_e1_allergen"/>
</dbReference>
<dbReference type="OMA" id="DMETHNE"/>
<dbReference type="GeneID" id="130745896"/>
<sequence>MARSFAVVALLVSAFCFSSVLARVGPVDDKFVVVGKIYCDPCHFEFESRLSHPLEGVKITLECKKADTNNVTFTTEAVTDKNGVYTLTCDGDHEEEVCEVNTDANTKGECTIPMVNKFDRIVLTRNMGVSSLTRYVNPLGFMTKAIHSQCGNVVQELGLDKLDD</sequence>
<dbReference type="RefSeq" id="XP_057454300.1">
    <property type="nucleotide sequence ID" value="XM_057598317.1"/>
</dbReference>
<evidence type="ECO:0000256" key="1">
    <source>
        <dbReference type="ARBA" id="ARBA00010049"/>
    </source>
</evidence>
<dbReference type="PANTHER" id="PTHR31614">
    <property type="entry name" value="PROTEIN DOWNSTREAM OF FLC-RELATED"/>
    <property type="match status" value="1"/>
</dbReference>
<dbReference type="OrthoDB" id="1392797at2759"/>
<dbReference type="PANTHER" id="PTHR31614:SF20">
    <property type="entry name" value="POLLEN PROTEIN OLE E I-LIKE PROTEIN"/>
    <property type="match status" value="1"/>
</dbReference>
<protein>
    <submittedName>
        <fullName evidence="4">Uncharacterized protein</fullName>
    </submittedName>
</protein>
<comment type="similarity">
    <text evidence="1">Belongs to the Ole e I family.</text>
</comment>
<proteinExistence type="evidence at transcript level"/>
<keyword evidence="2" id="KW-1015">Disulfide bond</keyword>
<feature type="signal peptide" evidence="3">
    <location>
        <begin position="1"/>
        <end position="22"/>
    </location>
</feature>